<dbReference type="AlphaFoldDB" id="A0AAU7DCF8"/>
<dbReference type="InterPro" id="IPR010982">
    <property type="entry name" value="Lambda_DNA-bd_dom_sf"/>
</dbReference>
<dbReference type="EMBL" id="CP121196">
    <property type="protein sequence ID" value="XBH15727.1"/>
    <property type="molecule type" value="Genomic_DNA"/>
</dbReference>
<dbReference type="GO" id="GO:0003677">
    <property type="term" value="F:DNA binding"/>
    <property type="evidence" value="ECO:0007669"/>
    <property type="project" value="InterPro"/>
</dbReference>
<evidence type="ECO:0000313" key="2">
    <source>
        <dbReference type="EMBL" id="XBH15727.1"/>
    </source>
</evidence>
<gene>
    <name evidence="1" type="ORF">P8935_14125</name>
    <name evidence="2" type="ORF">P8935_14225</name>
</gene>
<proteinExistence type="predicted"/>
<dbReference type="RefSeq" id="WP_348260941.1">
    <property type="nucleotide sequence ID" value="NZ_CP121196.1"/>
</dbReference>
<dbReference type="SUPFAM" id="SSF47413">
    <property type="entry name" value="lambda repressor-like DNA-binding domains"/>
    <property type="match status" value="1"/>
</dbReference>
<dbReference type="CDD" id="cd00093">
    <property type="entry name" value="HTH_XRE"/>
    <property type="match status" value="1"/>
</dbReference>
<reference evidence="2" key="1">
    <citation type="submission" date="2023-03" db="EMBL/GenBank/DDBJ databases">
        <title>Edaphobacter sp.</title>
        <authorList>
            <person name="Huber K.J."/>
            <person name="Papendorf J."/>
            <person name="Pilke C."/>
            <person name="Bunk B."/>
            <person name="Sproeer C."/>
            <person name="Pester M."/>
        </authorList>
    </citation>
    <scope>NUCLEOTIDE SEQUENCE</scope>
    <source>
        <strain evidence="2">DSM 110680</strain>
    </source>
</reference>
<dbReference type="Pfam" id="PF13560">
    <property type="entry name" value="HTH_31"/>
    <property type="match status" value="1"/>
</dbReference>
<dbReference type="EMBL" id="CP121196">
    <property type="protein sequence ID" value="XBH15707.1"/>
    <property type="molecule type" value="Genomic_DNA"/>
</dbReference>
<protein>
    <submittedName>
        <fullName evidence="2">Helix-turn-helix transcriptional regulator</fullName>
    </submittedName>
</protein>
<sequence>MSKVSACTSSFFRNPERFRRGLWGILFGEEIQFRRQKRGLSIKNAAKRAGSSVEEWQAMEAGQVPESWEQLCAFGRGLGEKKLVMASLVILYSGAWEDGDSLSGQVRHRYS</sequence>
<dbReference type="Gene3D" id="1.10.260.40">
    <property type="entry name" value="lambda repressor-like DNA-binding domains"/>
    <property type="match status" value="1"/>
</dbReference>
<evidence type="ECO:0000313" key="1">
    <source>
        <dbReference type="EMBL" id="XBH15707.1"/>
    </source>
</evidence>
<accession>A0AAU7DCF8</accession>
<name>A0AAU7DCF8_9BACT</name>
<organism evidence="2">
    <name type="scientific">Telmatobacter sp. DSM 110680</name>
    <dbReference type="NCBI Taxonomy" id="3036704"/>
    <lineage>
        <taxon>Bacteria</taxon>
        <taxon>Pseudomonadati</taxon>
        <taxon>Acidobacteriota</taxon>
        <taxon>Terriglobia</taxon>
        <taxon>Terriglobales</taxon>
        <taxon>Acidobacteriaceae</taxon>
        <taxon>Telmatobacter</taxon>
    </lineage>
</organism>
<dbReference type="InterPro" id="IPR001387">
    <property type="entry name" value="Cro/C1-type_HTH"/>
</dbReference>